<evidence type="ECO:0000256" key="5">
    <source>
        <dbReference type="ARBA" id="ARBA00033748"/>
    </source>
</evidence>
<dbReference type="GO" id="GO:0016705">
    <property type="term" value="F:oxidoreductase activity, acting on paired donors, with incorporation or reduction of molecular oxygen"/>
    <property type="evidence" value="ECO:0007669"/>
    <property type="project" value="InterPro"/>
</dbReference>
<keyword evidence="3" id="KW-0560">Oxidoreductase</keyword>
<comment type="similarity">
    <text evidence="5">Belongs to the NtaA/SnaA/DszA monooxygenase family.</text>
</comment>
<dbReference type="Pfam" id="PF00296">
    <property type="entry name" value="Bac_luciferase"/>
    <property type="match status" value="1"/>
</dbReference>
<feature type="binding site" evidence="6">
    <location>
        <position position="110"/>
    </location>
    <ligand>
        <name>FMN</name>
        <dbReference type="ChEBI" id="CHEBI:58210"/>
    </ligand>
</feature>
<keyword evidence="9" id="KW-1185">Reference proteome</keyword>
<evidence type="ECO:0000256" key="6">
    <source>
        <dbReference type="PIRSR" id="PIRSR000337-1"/>
    </source>
</evidence>
<evidence type="ECO:0000259" key="7">
    <source>
        <dbReference type="Pfam" id="PF00296"/>
    </source>
</evidence>
<evidence type="ECO:0000256" key="2">
    <source>
        <dbReference type="ARBA" id="ARBA00022643"/>
    </source>
</evidence>
<feature type="binding site" evidence="6">
    <location>
        <position position="160"/>
    </location>
    <ligand>
        <name>FMN</name>
        <dbReference type="ChEBI" id="CHEBI:58210"/>
    </ligand>
</feature>
<dbReference type="InterPro" id="IPR011251">
    <property type="entry name" value="Luciferase-like_dom"/>
</dbReference>
<proteinExistence type="inferred from homology"/>
<accession>K6VTD0</accession>
<gene>
    <name evidence="8" type="ORF">GORHZ_085_00370</name>
</gene>
<dbReference type="PIRSF" id="PIRSF000337">
    <property type="entry name" value="NTA_MOA"/>
    <property type="match status" value="1"/>
</dbReference>
<dbReference type="EMBL" id="BAHC01000085">
    <property type="protein sequence ID" value="GAB90170.1"/>
    <property type="molecule type" value="Genomic_DNA"/>
</dbReference>
<feature type="binding site" evidence="6">
    <location>
        <position position="64"/>
    </location>
    <ligand>
        <name>FMN</name>
        <dbReference type="ChEBI" id="CHEBI:58210"/>
    </ligand>
</feature>
<feature type="binding site" evidence="6">
    <location>
        <position position="164"/>
    </location>
    <ligand>
        <name>FMN</name>
        <dbReference type="ChEBI" id="CHEBI:58210"/>
    </ligand>
</feature>
<evidence type="ECO:0000256" key="1">
    <source>
        <dbReference type="ARBA" id="ARBA00022630"/>
    </source>
</evidence>
<reference evidence="8 9" key="1">
    <citation type="submission" date="2012-08" db="EMBL/GenBank/DDBJ databases">
        <title>Whole genome shotgun sequence of Gordonia rhizosphera NBRC 16068.</title>
        <authorList>
            <person name="Takarada H."/>
            <person name="Isaki S."/>
            <person name="Hosoyama A."/>
            <person name="Tsuchikane K."/>
            <person name="Katsumata H."/>
            <person name="Baba S."/>
            <person name="Ohji S."/>
            <person name="Yamazaki S."/>
            <person name="Fujita N."/>
        </authorList>
    </citation>
    <scope>NUCLEOTIDE SEQUENCE [LARGE SCALE GENOMIC DNA]</scope>
    <source>
        <strain evidence="8 9">NBRC 16068</strain>
    </source>
</reference>
<dbReference type="InterPro" id="IPR051260">
    <property type="entry name" value="Diverse_substr_monoxygenases"/>
</dbReference>
<sequence length="491" mass="53118">MSNAPQKNSPLSLFAFDVFAPAHLTAGSWREANDQGHRYTDLRYWIDVARMLEDASFDGIFFADTVGIHDVYAGTADAAMHDAAQFPINDPTVLISGMAAVTEHLTFGVTCSLTYEQPYLLARRYTSLDHLTSGRVGWNIVTSYSESAARNLGKVEQIGHDARYDLADEYMDVVYKLWEGSFEEDAVIRDAAGAAYIDPSKVHPINHSGEYFEVPGAHLCEPSPQRTPVLFQAGASPKGMAFGGKHAEAAFINTTSVAQAKRSVDKIREAAVAAGRGADDIKVVALITVVVADTDEEAQAKYAHYMDNATIEGTLGRFSGWTGIDMSGYDLDIPLRSVDGRGVQSIVDMFSKADPDREWTPRQIAEYLAIGGTGSTIVGSPQTVAAELRRWRDEAGIDGINLSYTTKPASWEEFIEKALPVLRAEGIVTPARTADQAPVTLREKLYPGHKRTLDTHPASAFRAGVNADGVVEAVIVPPVAVAETEPVPAAV</sequence>
<dbReference type="OrthoDB" id="4437611at2"/>
<dbReference type="eggNOG" id="COG2141">
    <property type="taxonomic scope" value="Bacteria"/>
</dbReference>
<dbReference type="InterPro" id="IPR016215">
    <property type="entry name" value="NTA_MOA"/>
</dbReference>
<dbReference type="NCBIfam" id="TIGR03860">
    <property type="entry name" value="FMN_nitrolo"/>
    <property type="match status" value="1"/>
</dbReference>
<dbReference type="Gene3D" id="3.20.20.30">
    <property type="entry name" value="Luciferase-like domain"/>
    <property type="match status" value="1"/>
</dbReference>
<evidence type="ECO:0000313" key="9">
    <source>
        <dbReference type="Proteomes" id="UP000008363"/>
    </source>
</evidence>
<feature type="binding site" evidence="6">
    <location>
        <position position="236"/>
    </location>
    <ligand>
        <name>FMN</name>
        <dbReference type="ChEBI" id="CHEBI:58210"/>
    </ligand>
</feature>
<dbReference type="AlphaFoldDB" id="K6VTD0"/>
<evidence type="ECO:0000313" key="8">
    <source>
        <dbReference type="EMBL" id="GAB90170.1"/>
    </source>
</evidence>
<evidence type="ECO:0000256" key="3">
    <source>
        <dbReference type="ARBA" id="ARBA00023002"/>
    </source>
</evidence>
<organism evidence="8 9">
    <name type="scientific">Gordonia rhizosphera NBRC 16068</name>
    <dbReference type="NCBI Taxonomy" id="1108045"/>
    <lineage>
        <taxon>Bacteria</taxon>
        <taxon>Bacillati</taxon>
        <taxon>Actinomycetota</taxon>
        <taxon>Actinomycetes</taxon>
        <taxon>Mycobacteriales</taxon>
        <taxon>Gordoniaceae</taxon>
        <taxon>Gordonia</taxon>
    </lineage>
</organism>
<keyword evidence="4 8" id="KW-0503">Monooxygenase</keyword>
<dbReference type="PANTHER" id="PTHR30011:SF16">
    <property type="entry name" value="C2H2 FINGER DOMAIN TRANSCRIPTION FACTOR (EUROFUNG)-RELATED"/>
    <property type="match status" value="1"/>
</dbReference>
<keyword evidence="2 6" id="KW-0288">FMN</keyword>
<protein>
    <submittedName>
        <fullName evidence="8">Putative FMNH2-dependent monooxygenase</fullName>
    </submittedName>
</protein>
<comment type="caution">
    <text evidence="8">The sequence shown here is derived from an EMBL/GenBank/DDBJ whole genome shotgun (WGS) entry which is preliminary data.</text>
</comment>
<dbReference type="InterPro" id="IPR036661">
    <property type="entry name" value="Luciferase-like_sf"/>
</dbReference>
<name>K6VTD0_9ACTN</name>
<dbReference type="Proteomes" id="UP000008363">
    <property type="component" value="Unassembled WGS sequence"/>
</dbReference>
<evidence type="ECO:0000256" key="4">
    <source>
        <dbReference type="ARBA" id="ARBA00023033"/>
    </source>
</evidence>
<feature type="domain" description="Luciferase-like" evidence="7">
    <location>
        <begin position="19"/>
        <end position="398"/>
    </location>
</feature>
<keyword evidence="1 6" id="KW-0285">Flavoprotein</keyword>
<dbReference type="PANTHER" id="PTHR30011">
    <property type="entry name" value="ALKANESULFONATE MONOOXYGENASE-RELATED"/>
    <property type="match status" value="1"/>
</dbReference>
<dbReference type="RefSeq" id="WP_006332799.1">
    <property type="nucleotide sequence ID" value="NZ_BAHC01000085.1"/>
</dbReference>
<dbReference type="SUPFAM" id="SSF51679">
    <property type="entry name" value="Bacterial luciferase-like"/>
    <property type="match status" value="1"/>
</dbReference>
<dbReference type="GO" id="GO:0004497">
    <property type="term" value="F:monooxygenase activity"/>
    <property type="evidence" value="ECO:0007669"/>
    <property type="project" value="UniProtKB-KW"/>
</dbReference>
<dbReference type="STRING" id="1108045.GORHZ_085_00370"/>